<proteinExistence type="predicted"/>
<organism evidence="1 2">
    <name type="scientific">Limosilactobacillus reuteri</name>
    <name type="common">Lactobacillus reuteri</name>
    <dbReference type="NCBI Taxonomy" id="1598"/>
    <lineage>
        <taxon>Bacteria</taxon>
        <taxon>Bacillati</taxon>
        <taxon>Bacillota</taxon>
        <taxon>Bacilli</taxon>
        <taxon>Lactobacillales</taxon>
        <taxon>Lactobacillaceae</taxon>
        <taxon>Limosilactobacillus</taxon>
    </lineage>
</organism>
<protein>
    <submittedName>
        <fullName evidence="1">Uncharacterized protein</fullName>
    </submittedName>
</protein>
<gene>
    <name evidence="1" type="ORF">DKZ35_04135</name>
</gene>
<evidence type="ECO:0000313" key="1">
    <source>
        <dbReference type="EMBL" id="PWT37675.1"/>
    </source>
</evidence>
<reference evidence="2" key="1">
    <citation type="journal article" date="2018" name="Front. Microbiol.">
        <title>Comparative Genomics of the Herbivore Gut Symbiont Lactobacillus reuteri Reveals Genetic Diversity and Lifestyle Adaptation.</title>
        <authorList>
            <person name="Zhao J."/>
        </authorList>
    </citation>
    <scope>NUCLEOTIDE SEQUENCE [LARGE SCALE GENOMIC DNA]</scope>
    <source>
        <strain evidence="2">LR9</strain>
    </source>
</reference>
<dbReference type="RefSeq" id="WP_109975769.1">
    <property type="nucleotide sequence ID" value="NZ_QGHV01000018.1"/>
</dbReference>
<name>A0ABD6Y7J8_LIMRT</name>
<comment type="caution">
    <text evidence="1">The sequence shown here is derived from an EMBL/GenBank/DDBJ whole genome shotgun (WGS) entry which is preliminary data.</text>
</comment>
<dbReference type="EMBL" id="QGHV01000018">
    <property type="protein sequence ID" value="PWT37675.1"/>
    <property type="molecule type" value="Genomic_DNA"/>
</dbReference>
<accession>A0ABD6Y7J8</accession>
<evidence type="ECO:0000313" key="2">
    <source>
        <dbReference type="Proteomes" id="UP000245735"/>
    </source>
</evidence>
<sequence>MSYVFLDRIPATEHNESIVATQDLTNGQWLKLGVLGADGESRAVEVATKPEDADVFLADAPLSYDDPHFDLSTYKVKKGTTGRAFHLGKGDVISVTTDLVKGAKVGDSLTIGDNGLGFKKAEDKGMAMLIGTEVKQNVGEVFVIAIR</sequence>
<dbReference type="Proteomes" id="UP000245735">
    <property type="component" value="Unassembled WGS sequence"/>
</dbReference>
<dbReference type="AlphaFoldDB" id="A0ABD6Y7J8"/>